<dbReference type="AlphaFoldDB" id="A0A561WC24"/>
<evidence type="ECO:0000313" key="1">
    <source>
        <dbReference type="EMBL" id="TWG21418.1"/>
    </source>
</evidence>
<dbReference type="Proteomes" id="UP000320239">
    <property type="component" value="Unassembled WGS sequence"/>
</dbReference>
<name>A0A561WC24_ACTTI</name>
<sequence>MDKLGKYQGEIVGKRAVQKSFHEKLKRARSDREVMTMQDWSGLTQILNHIVRP</sequence>
<reference evidence="1 2" key="1">
    <citation type="submission" date="2019-06" db="EMBL/GenBank/DDBJ databases">
        <title>Sequencing the genomes of 1000 actinobacteria strains.</title>
        <authorList>
            <person name="Klenk H.-P."/>
        </authorList>
    </citation>
    <scope>NUCLEOTIDE SEQUENCE [LARGE SCALE GENOMIC DNA]</scope>
    <source>
        <strain evidence="1 2">DSM 43866</strain>
    </source>
</reference>
<keyword evidence="2" id="KW-1185">Reference proteome</keyword>
<protein>
    <submittedName>
        <fullName evidence="1">Uncharacterized protein</fullName>
    </submittedName>
</protein>
<comment type="caution">
    <text evidence="1">The sequence shown here is derived from an EMBL/GenBank/DDBJ whole genome shotgun (WGS) entry which is preliminary data.</text>
</comment>
<dbReference type="EMBL" id="VIWY01000003">
    <property type="protein sequence ID" value="TWG21418.1"/>
    <property type="molecule type" value="Genomic_DNA"/>
</dbReference>
<accession>A0A561WC24</accession>
<evidence type="ECO:0000313" key="2">
    <source>
        <dbReference type="Proteomes" id="UP000320239"/>
    </source>
</evidence>
<proteinExistence type="predicted"/>
<gene>
    <name evidence="1" type="ORF">FHX34_103956</name>
</gene>
<organism evidence="1 2">
    <name type="scientific">Actinoplanes teichomyceticus</name>
    <dbReference type="NCBI Taxonomy" id="1867"/>
    <lineage>
        <taxon>Bacteria</taxon>
        <taxon>Bacillati</taxon>
        <taxon>Actinomycetota</taxon>
        <taxon>Actinomycetes</taxon>
        <taxon>Micromonosporales</taxon>
        <taxon>Micromonosporaceae</taxon>
        <taxon>Actinoplanes</taxon>
    </lineage>
</organism>